<dbReference type="Gene3D" id="1.10.238.20">
    <property type="entry name" value="Pheromone/general odorant binding protein domain"/>
    <property type="match status" value="1"/>
</dbReference>
<sequence length="177" mass="20022">MANAINEVHTIKAISSSKQRTVRINLSKEQLILRVKAIIMKYILLFLNCLILSLACNPKLPAALRDQAARTCLPLGFSNILNYRCFPYCFMNNMGFFINGQISTDTVLLIMAPIAGLEKVKAAQAKCDIERSREKKCDFAVKLSKCYEDNDVIIFDDLSFLYSDLVTSYFKKTNSTK</sequence>
<dbReference type="AlphaFoldDB" id="A0A0Q9XA27"/>
<evidence type="ECO:0000313" key="2">
    <source>
        <dbReference type="EMBL" id="KRG05260.1"/>
    </source>
</evidence>
<dbReference type="Pfam" id="PF01395">
    <property type="entry name" value="PBP_GOBP"/>
    <property type="match status" value="1"/>
</dbReference>
<organism evidence="2 3">
    <name type="scientific">Drosophila mojavensis</name>
    <name type="common">Fruit fly</name>
    <dbReference type="NCBI Taxonomy" id="7230"/>
    <lineage>
        <taxon>Eukaryota</taxon>
        <taxon>Metazoa</taxon>
        <taxon>Ecdysozoa</taxon>
        <taxon>Arthropoda</taxon>
        <taxon>Hexapoda</taxon>
        <taxon>Insecta</taxon>
        <taxon>Pterygota</taxon>
        <taxon>Neoptera</taxon>
        <taxon>Endopterygota</taxon>
        <taxon>Diptera</taxon>
        <taxon>Brachycera</taxon>
        <taxon>Muscomorpha</taxon>
        <taxon>Ephydroidea</taxon>
        <taxon>Drosophilidae</taxon>
        <taxon>Drosophila</taxon>
    </lineage>
</organism>
<evidence type="ECO:0000256" key="1">
    <source>
        <dbReference type="SAM" id="Phobius"/>
    </source>
</evidence>
<evidence type="ECO:0000313" key="3">
    <source>
        <dbReference type="Proteomes" id="UP000009192"/>
    </source>
</evidence>
<protein>
    <submittedName>
        <fullName evidence="2">Uncharacterized protein</fullName>
    </submittedName>
</protein>
<name>A0A0Q9XA27_DROMO</name>
<keyword evidence="1" id="KW-0472">Membrane</keyword>
<dbReference type="CDD" id="cd23992">
    <property type="entry name" value="PBP_GOBP"/>
    <property type="match status" value="1"/>
</dbReference>
<accession>A0A0Q9XA27</accession>
<gene>
    <name evidence="2" type="primary">Dmoj\GI26317</name>
    <name evidence="2" type="ORF">Dmoj_GI26317</name>
</gene>
<proteinExistence type="predicted"/>
<dbReference type="InterPro" id="IPR036728">
    <property type="entry name" value="PBP_GOBP_sf"/>
</dbReference>
<reference evidence="2 3" key="1">
    <citation type="journal article" date="2007" name="Nature">
        <title>Evolution of genes and genomes on the Drosophila phylogeny.</title>
        <authorList>
            <consortium name="Drosophila 12 Genomes Consortium"/>
            <person name="Clark A.G."/>
            <person name="Eisen M.B."/>
            <person name="Smith D.R."/>
            <person name="Bergman C.M."/>
            <person name="Oliver B."/>
            <person name="Markow T.A."/>
            <person name="Kaufman T.C."/>
            <person name="Kellis M."/>
            <person name="Gelbart W."/>
            <person name="Iyer V.N."/>
            <person name="Pollard D.A."/>
            <person name="Sackton T.B."/>
            <person name="Larracuente A.M."/>
            <person name="Singh N.D."/>
            <person name="Abad J.P."/>
            <person name="Abt D.N."/>
            <person name="Adryan B."/>
            <person name="Aguade M."/>
            <person name="Akashi H."/>
            <person name="Anderson W.W."/>
            <person name="Aquadro C.F."/>
            <person name="Ardell D.H."/>
            <person name="Arguello R."/>
            <person name="Artieri C.G."/>
            <person name="Barbash D.A."/>
            <person name="Barker D."/>
            <person name="Barsanti P."/>
            <person name="Batterham P."/>
            <person name="Batzoglou S."/>
            <person name="Begun D."/>
            <person name="Bhutkar A."/>
            <person name="Blanco E."/>
            <person name="Bosak S.A."/>
            <person name="Bradley R.K."/>
            <person name="Brand A.D."/>
            <person name="Brent M.R."/>
            <person name="Brooks A.N."/>
            <person name="Brown R.H."/>
            <person name="Butlin R.K."/>
            <person name="Caggese C."/>
            <person name="Calvi B.R."/>
            <person name="Bernardo de Carvalho A."/>
            <person name="Caspi A."/>
            <person name="Castrezana S."/>
            <person name="Celniker S.E."/>
            <person name="Chang J.L."/>
            <person name="Chapple C."/>
            <person name="Chatterji S."/>
            <person name="Chinwalla A."/>
            <person name="Civetta A."/>
            <person name="Clifton S.W."/>
            <person name="Comeron J.M."/>
            <person name="Costello J.C."/>
            <person name="Coyne J.A."/>
            <person name="Daub J."/>
            <person name="David R.G."/>
            <person name="Delcher A.L."/>
            <person name="Delehaunty K."/>
            <person name="Do C.B."/>
            <person name="Ebling H."/>
            <person name="Edwards K."/>
            <person name="Eickbush T."/>
            <person name="Evans J.D."/>
            <person name="Filipski A."/>
            <person name="Findeiss S."/>
            <person name="Freyhult E."/>
            <person name="Fulton L."/>
            <person name="Fulton R."/>
            <person name="Garcia A.C."/>
            <person name="Gardiner A."/>
            <person name="Garfield D.A."/>
            <person name="Garvin B.E."/>
            <person name="Gibson G."/>
            <person name="Gilbert D."/>
            <person name="Gnerre S."/>
            <person name="Godfrey J."/>
            <person name="Good R."/>
            <person name="Gotea V."/>
            <person name="Gravely B."/>
            <person name="Greenberg A.J."/>
            <person name="Griffiths-Jones S."/>
            <person name="Gross S."/>
            <person name="Guigo R."/>
            <person name="Gustafson E.A."/>
            <person name="Haerty W."/>
            <person name="Hahn M.W."/>
            <person name="Halligan D.L."/>
            <person name="Halpern A.L."/>
            <person name="Halter G.M."/>
            <person name="Han M.V."/>
            <person name="Heger A."/>
            <person name="Hillier L."/>
            <person name="Hinrichs A.S."/>
            <person name="Holmes I."/>
            <person name="Hoskins R.A."/>
            <person name="Hubisz M.J."/>
            <person name="Hultmark D."/>
            <person name="Huntley M.A."/>
            <person name="Jaffe D.B."/>
            <person name="Jagadeeshan S."/>
            <person name="Jeck W.R."/>
            <person name="Johnson J."/>
            <person name="Jones C.D."/>
            <person name="Jordan W.C."/>
            <person name="Karpen G.H."/>
            <person name="Kataoka E."/>
            <person name="Keightley P.D."/>
            <person name="Kheradpour P."/>
            <person name="Kirkness E.F."/>
            <person name="Koerich L.B."/>
            <person name="Kristiansen K."/>
            <person name="Kudrna D."/>
            <person name="Kulathinal R.J."/>
            <person name="Kumar S."/>
            <person name="Kwok R."/>
            <person name="Lander E."/>
            <person name="Langley C.H."/>
            <person name="Lapoint R."/>
            <person name="Lazzaro B.P."/>
            <person name="Lee S.J."/>
            <person name="Levesque L."/>
            <person name="Li R."/>
            <person name="Lin C.F."/>
            <person name="Lin M.F."/>
            <person name="Lindblad-Toh K."/>
            <person name="Llopart A."/>
            <person name="Long M."/>
            <person name="Low L."/>
            <person name="Lozovsky E."/>
            <person name="Lu J."/>
            <person name="Luo M."/>
            <person name="Machado C.A."/>
            <person name="Makalowski W."/>
            <person name="Marzo M."/>
            <person name="Matsuda M."/>
            <person name="Matzkin L."/>
            <person name="McAllister B."/>
            <person name="McBride C.S."/>
            <person name="McKernan B."/>
            <person name="McKernan K."/>
            <person name="Mendez-Lago M."/>
            <person name="Minx P."/>
            <person name="Mollenhauer M.U."/>
            <person name="Montooth K."/>
            <person name="Mount S.M."/>
            <person name="Mu X."/>
            <person name="Myers E."/>
            <person name="Negre B."/>
            <person name="Newfeld S."/>
            <person name="Nielsen R."/>
            <person name="Noor M.A."/>
            <person name="O'Grady P."/>
            <person name="Pachter L."/>
            <person name="Papaceit M."/>
            <person name="Parisi M.J."/>
            <person name="Parisi M."/>
            <person name="Parts L."/>
            <person name="Pedersen J.S."/>
            <person name="Pesole G."/>
            <person name="Phillippy A.M."/>
            <person name="Ponting C.P."/>
            <person name="Pop M."/>
            <person name="Porcelli D."/>
            <person name="Powell J.R."/>
            <person name="Prohaska S."/>
            <person name="Pruitt K."/>
            <person name="Puig M."/>
            <person name="Quesneville H."/>
            <person name="Ram K.R."/>
            <person name="Rand D."/>
            <person name="Rasmussen M.D."/>
            <person name="Reed L.K."/>
            <person name="Reenan R."/>
            <person name="Reily A."/>
            <person name="Remington K.A."/>
            <person name="Rieger T.T."/>
            <person name="Ritchie M.G."/>
            <person name="Robin C."/>
            <person name="Rogers Y.H."/>
            <person name="Rohde C."/>
            <person name="Rozas J."/>
            <person name="Rubenfield M.J."/>
            <person name="Ruiz A."/>
            <person name="Russo S."/>
            <person name="Salzberg S.L."/>
            <person name="Sanchez-Gracia A."/>
            <person name="Saranga D.J."/>
            <person name="Sato H."/>
            <person name="Schaeffer S.W."/>
            <person name="Schatz M.C."/>
            <person name="Schlenke T."/>
            <person name="Schwartz R."/>
            <person name="Segarra C."/>
            <person name="Singh R.S."/>
            <person name="Sirot L."/>
            <person name="Sirota M."/>
            <person name="Sisneros N.B."/>
            <person name="Smith C.D."/>
            <person name="Smith T.F."/>
            <person name="Spieth J."/>
            <person name="Stage D.E."/>
            <person name="Stark A."/>
            <person name="Stephan W."/>
            <person name="Strausberg R.L."/>
            <person name="Strempel S."/>
            <person name="Sturgill D."/>
            <person name="Sutton G."/>
            <person name="Sutton G.G."/>
            <person name="Tao W."/>
            <person name="Teichmann S."/>
            <person name="Tobari Y.N."/>
            <person name="Tomimura Y."/>
            <person name="Tsolas J.M."/>
            <person name="Valente V.L."/>
            <person name="Venter E."/>
            <person name="Venter J.C."/>
            <person name="Vicario S."/>
            <person name="Vieira F.G."/>
            <person name="Vilella A.J."/>
            <person name="Villasante A."/>
            <person name="Walenz B."/>
            <person name="Wang J."/>
            <person name="Wasserman M."/>
            <person name="Watts T."/>
            <person name="Wilson D."/>
            <person name="Wilson R.K."/>
            <person name="Wing R.A."/>
            <person name="Wolfner M.F."/>
            <person name="Wong A."/>
            <person name="Wong G.K."/>
            <person name="Wu C.I."/>
            <person name="Wu G."/>
            <person name="Yamamoto D."/>
            <person name="Yang H.P."/>
            <person name="Yang S.P."/>
            <person name="Yorke J.A."/>
            <person name="Yoshida K."/>
            <person name="Zdobnov E."/>
            <person name="Zhang P."/>
            <person name="Zhang Y."/>
            <person name="Zimin A.V."/>
            <person name="Baldwin J."/>
            <person name="Abdouelleil A."/>
            <person name="Abdulkadir J."/>
            <person name="Abebe A."/>
            <person name="Abera B."/>
            <person name="Abreu J."/>
            <person name="Acer S.C."/>
            <person name="Aftuck L."/>
            <person name="Alexander A."/>
            <person name="An P."/>
            <person name="Anderson E."/>
            <person name="Anderson S."/>
            <person name="Arachi H."/>
            <person name="Azer M."/>
            <person name="Bachantsang P."/>
            <person name="Barry A."/>
            <person name="Bayul T."/>
            <person name="Berlin A."/>
            <person name="Bessette D."/>
            <person name="Bloom T."/>
            <person name="Blye J."/>
            <person name="Boguslavskiy L."/>
            <person name="Bonnet C."/>
            <person name="Boukhgalter B."/>
            <person name="Bourzgui I."/>
            <person name="Brown A."/>
            <person name="Cahill P."/>
            <person name="Channer S."/>
            <person name="Cheshatsang Y."/>
            <person name="Chuda L."/>
            <person name="Citroen M."/>
            <person name="Collymore A."/>
            <person name="Cooke P."/>
            <person name="Costello M."/>
            <person name="D'Aco K."/>
            <person name="Daza R."/>
            <person name="De Haan G."/>
            <person name="DeGray S."/>
            <person name="DeMaso C."/>
            <person name="Dhargay N."/>
            <person name="Dooley K."/>
            <person name="Dooley E."/>
            <person name="Doricent M."/>
            <person name="Dorje P."/>
            <person name="Dorjee K."/>
            <person name="Dupes A."/>
            <person name="Elong R."/>
            <person name="Falk J."/>
            <person name="Farina A."/>
            <person name="Faro S."/>
            <person name="Ferguson D."/>
            <person name="Fisher S."/>
            <person name="Foley C.D."/>
            <person name="Franke A."/>
            <person name="Friedrich D."/>
            <person name="Gadbois L."/>
            <person name="Gearin G."/>
            <person name="Gearin C.R."/>
            <person name="Giannoukos G."/>
            <person name="Goode T."/>
            <person name="Graham J."/>
            <person name="Grandbois E."/>
            <person name="Grewal S."/>
            <person name="Gyaltsen K."/>
            <person name="Hafez N."/>
            <person name="Hagos B."/>
            <person name="Hall J."/>
            <person name="Henson C."/>
            <person name="Hollinger A."/>
            <person name="Honan T."/>
            <person name="Huard M.D."/>
            <person name="Hughes L."/>
            <person name="Hurhula B."/>
            <person name="Husby M.E."/>
            <person name="Kamat A."/>
            <person name="Kanga B."/>
            <person name="Kashin S."/>
            <person name="Khazanovich D."/>
            <person name="Kisner P."/>
            <person name="Lance K."/>
            <person name="Lara M."/>
            <person name="Lee W."/>
            <person name="Lennon N."/>
            <person name="Letendre F."/>
            <person name="LeVine R."/>
            <person name="Lipovsky A."/>
            <person name="Liu X."/>
            <person name="Liu J."/>
            <person name="Liu S."/>
            <person name="Lokyitsang T."/>
            <person name="Lokyitsang Y."/>
            <person name="Lubonja R."/>
            <person name="Lui A."/>
            <person name="MacDonald P."/>
            <person name="Magnisalis V."/>
            <person name="Maru K."/>
            <person name="Matthews C."/>
            <person name="McCusker W."/>
            <person name="McDonough S."/>
            <person name="Mehta T."/>
            <person name="Meldrim J."/>
            <person name="Meneus L."/>
            <person name="Mihai O."/>
            <person name="Mihalev A."/>
            <person name="Mihova T."/>
            <person name="Mittelman R."/>
            <person name="Mlenga V."/>
            <person name="Montmayeur A."/>
            <person name="Mulrain L."/>
            <person name="Navidi A."/>
            <person name="Naylor J."/>
            <person name="Negash T."/>
            <person name="Nguyen T."/>
            <person name="Nguyen N."/>
            <person name="Nicol R."/>
            <person name="Norbu C."/>
            <person name="Norbu N."/>
            <person name="Novod N."/>
            <person name="O'Neill B."/>
            <person name="Osman S."/>
            <person name="Markiewicz E."/>
            <person name="Oyono O.L."/>
            <person name="Patti C."/>
            <person name="Phunkhang P."/>
            <person name="Pierre F."/>
            <person name="Priest M."/>
            <person name="Raghuraman S."/>
            <person name="Rege F."/>
            <person name="Reyes R."/>
            <person name="Rise C."/>
            <person name="Rogov P."/>
            <person name="Ross K."/>
            <person name="Ryan E."/>
            <person name="Settipalli S."/>
            <person name="Shea T."/>
            <person name="Sherpa N."/>
            <person name="Shi L."/>
            <person name="Shih D."/>
            <person name="Sparrow T."/>
            <person name="Spaulding J."/>
            <person name="Stalker J."/>
            <person name="Stange-Thomann N."/>
            <person name="Stavropoulos S."/>
            <person name="Stone C."/>
            <person name="Strader C."/>
            <person name="Tesfaye S."/>
            <person name="Thomson T."/>
            <person name="Thoulutsang Y."/>
            <person name="Thoulutsang D."/>
            <person name="Topham K."/>
            <person name="Topping I."/>
            <person name="Tsamla T."/>
            <person name="Vassiliev H."/>
            <person name="Vo A."/>
            <person name="Wangchuk T."/>
            <person name="Wangdi T."/>
            <person name="Weiand M."/>
            <person name="Wilkinson J."/>
            <person name="Wilson A."/>
            <person name="Yadav S."/>
            <person name="Young G."/>
            <person name="Yu Q."/>
            <person name="Zembek L."/>
            <person name="Zhong D."/>
            <person name="Zimmer A."/>
            <person name="Zwirko Z."/>
            <person name="Jaffe D.B."/>
            <person name="Alvarez P."/>
            <person name="Brockman W."/>
            <person name="Butler J."/>
            <person name="Chin C."/>
            <person name="Gnerre S."/>
            <person name="Grabherr M."/>
            <person name="Kleber M."/>
            <person name="Mauceli E."/>
            <person name="MacCallum I."/>
        </authorList>
    </citation>
    <scope>NUCLEOTIDE SEQUENCE [LARGE SCALE GENOMIC DNA]</scope>
    <source>
        <strain evidence="3">Tucson 15081-1352.22</strain>
    </source>
</reference>
<dbReference type="InterPro" id="IPR006170">
    <property type="entry name" value="PBP/GOBP"/>
</dbReference>
<dbReference type="EMBL" id="CH933808">
    <property type="protein sequence ID" value="KRG05260.1"/>
    <property type="molecule type" value="Genomic_DNA"/>
</dbReference>
<dbReference type="SUPFAM" id="SSF47565">
    <property type="entry name" value="Insect pheromone/odorant-binding proteins"/>
    <property type="match status" value="1"/>
</dbReference>
<keyword evidence="3" id="KW-1185">Reference proteome</keyword>
<feature type="transmembrane region" description="Helical" evidence="1">
    <location>
        <begin position="38"/>
        <end position="55"/>
    </location>
</feature>
<keyword evidence="1" id="KW-0812">Transmembrane</keyword>
<dbReference type="GO" id="GO:0005549">
    <property type="term" value="F:odorant binding"/>
    <property type="evidence" value="ECO:0007669"/>
    <property type="project" value="InterPro"/>
</dbReference>
<keyword evidence="1" id="KW-1133">Transmembrane helix</keyword>
<dbReference type="KEGG" id="dmo:Dmoj_GI26317"/>
<dbReference type="InParanoid" id="A0A0Q9XA27"/>
<dbReference type="Proteomes" id="UP000009192">
    <property type="component" value="Unassembled WGS sequence"/>
</dbReference>